<feature type="signal peptide" evidence="5">
    <location>
        <begin position="1"/>
        <end position="24"/>
    </location>
</feature>
<evidence type="ECO:0000256" key="1">
    <source>
        <dbReference type="ARBA" id="ARBA00013094"/>
    </source>
</evidence>
<dbReference type="PROSITE" id="PS51257">
    <property type="entry name" value="PROKAR_LIPOPROTEIN"/>
    <property type="match status" value="1"/>
</dbReference>
<dbReference type="EMBL" id="QCYY01003081">
    <property type="protein sequence ID" value="ROT65492.1"/>
    <property type="molecule type" value="Genomic_DNA"/>
</dbReference>
<dbReference type="InterPro" id="IPR036249">
    <property type="entry name" value="Thioredoxin-like_sf"/>
</dbReference>
<name>A0A423SMS1_PENVA</name>
<dbReference type="GO" id="GO:0005783">
    <property type="term" value="C:endoplasmic reticulum"/>
    <property type="evidence" value="ECO:0007669"/>
    <property type="project" value="TreeGrafter"/>
</dbReference>
<sequence>MRRMEFGALVSLVLSACFIGQAYGDDDLGRGLGEKFDWHTLEEGLEISETTGKPLMLIIHKSWCGACKSFKPKFAASSEILAMSENFVMVNTLDDEEPKGDKYSPDGGYIPRILFLDSEGNVHPELYNVNGNSKYKYFYFDDKSVVATMKEAIKTLSPASRGEEL</sequence>
<reference evidence="7 8" key="1">
    <citation type="submission" date="2018-04" db="EMBL/GenBank/DDBJ databases">
        <authorList>
            <person name="Zhang X."/>
            <person name="Yuan J."/>
            <person name="Li F."/>
            <person name="Xiang J."/>
        </authorList>
    </citation>
    <scope>NUCLEOTIDE SEQUENCE [LARGE SCALE GENOMIC DNA]</scope>
    <source>
        <tissue evidence="7">Muscle</tissue>
    </source>
</reference>
<dbReference type="STRING" id="6689.A0A423SMS1"/>
<evidence type="ECO:0000313" key="8">
    <source>
        <dbReference type="Proteomes" id="UP000283509"/>
    </source>
</evidence>
<feature type="domain" description="Thioredoxin" evidence="6">
    <location>
        <begin position="17"/>
        <end position="151"/>
    </location>
</feature>
<dbReference type="InterPro" id="IPR037462">
    <property type="entry name" value="ERp19"/>
</dbReference>
<dbReference type="PANTHER" id="PTHR15337:SF11">
    <property type="entry name" value="THIOREDOXIN DOMAIN-CONTAINING PROTEIN"/>
    <property type="match status" value="1"/>
</dbReference>
<evidence type="ECO:0000256" key="4">
    <source>
        <dbReference type="ARBA" id="ARBA00033687"/>
    </source>
</evidence>
<dbReference type="InterPro" id="IPR013766">
    <property type="entry name" value="Thioredoxin_domain"/>
</dbReference>
<dbReference type="Pfam" id="PF13899">
    <property type="entry name" value="Thioredoxin_7"/>
    <property type="match status" value="1"/>
</dbReference>
<dbReference type="CDD" id="cd02959">
    <property type="entry name" value="ERp19"/>
    <property type="match status" value="1"/>
</dbReference>
<organism evidence="7 8">
    <name type="scientific">Penaeus vannamei</name>
    <name type="common">Whiteleg shrimp</name>
    <name type="synonym">Litopenaeus vannamei</name>
    <dbReference type="NCBI Taxonomy" id="6689"/>
    <lineage>
        <taxon>Eukaryota</taxon>
        <taxon>Metazoa</taxon>
        <taxon>Ecdysozoa</taxon>
        <taxon>Arthropoda</taxon>
        <taxon>Crustacea</taxon>
        <taxon>Multicrustacea</taxon>
        <taxon>Malacostraca</taxon>
        <taxon>Eumalacostraca</taxon>
        <taxon>Eucarida</taxon>
        <taxon>Decapoda</taxon>
        <taxon>Dendrobranchiata</taxon>
        <taxon>Penaeoidea</taxon>
        <taxon>Penaeidae</taxon>
        <taxon>Penaeus</taxon>
    </lineage>
</organism>
<dbReference type="Proteomes" id="UP000283509">
    <property type="component" value="Unassembled WGS sequence"/>
</dbReference>
<dbReference type="PROSITE" id="PS00194">
    <property type="entry name" value="THIOREDOXIN_1"/>
    <property type="match status" value="1"/>
</dbReference>
<evidence type="ECO:0000313" key="7">
    <source>
        <dbReference type="EMBL" id="ROT65492.1"/>
    </source>
</evidence>
<evidence type="ECO:0000256" key="3">
    <source>
        <dbReference type="ARBA" id="ARBA00022729"/>
    </source>
</evidence>
<dbReference type="PROSITE" id="PS51352">
    <property type="entry name" value="THIOREDOXIN_2"/>
    <property type="match status" value="1"/>
</dbReference>
<dbReference type="InterPro" id="IPR017937">
    <property type="entry name" value="Thioredoxin_CS"/>
</dbReference>
<dbReference type="EC" id="1.8.4.2" evidence="1"/>
<keyword evidence="8" id="KW-1185">Reference proteome</keyword>
<keyword evidence="3 5" id="KW-0732">Signal</keyword>
<protein>
    <recommendedName>
        <fullName evidence="2">Thioredoxin domain-containing protein 12</fullName>
        <ecNumber evidence="1">1.8.4.2</ecNumber>
    </recommendedName>
</protein>
<comment type="caution">
    <text evidence="7">The sequence shown here is derived from an EMBL/GenBank/DDBJ whole genome shotgun (WGS) entry which is preliminary data.</text>
</comment>
<dbReference type="AlphaFoldDB" id="A0A423SMS1"/>
<feature type="chain" id="PRO_5019560495" description="Thioredoxin domain-containing protein 12" evidence="5">
    <location>
        <begin position="25"/>
        <end position="165"/>
    </location>
</feature>
<evidence type="ECO:0000256" key="5">
    <source>
        <dbReference type="SAM" id="SignalP"/>
    </source>
</evidence>
<proteinExistence type="predicted"/>
<dbReference type="InterPro" id="IPR051099">
    <property type="entry name" value="AGR/TXD"/>
</dbReference>
<accession>A0A423SMS1</accession>
<reference evidence="7 8" key="2">
    <citation type="submission" date="2019-01" db="EMBL/GenBank/DDBJ databases">
        <title>The decoding of complex shrimp genome reveals the adaptation for benthos swimmer, frequently molting mechanism and breeding impact on genome.</title>
        <authorList>
            <person name="Sun Y."/>
            <person name="Gao Y."/>
            <person name="Yu Y."/>
        </authorList>
    </citation>
    <scope>NUCLEOTIDE SEQUENCE [LARGE SCALE GENOMIC DNA]</scope>
    <source>
        <tissue evidence="7">Muscle</tissue>
    </source>
</reference>
<dbReference type="PANTHER" id="PTHR15337">
    <property type="entry name" value="ANTERIOR GRADIENT PROTEIN-RELATED"/>
    <property type="match status" value="1"/>
</dbReference>
<dbReference type="Gene3D" id="3.40.30.10">
    <property type="entry name" value="Glutaredoxin"/>
    <property type="match status" value="1"/>
</dbReference>
<dbReference type="OrthoDB" id="262308at2759"/>
<evidence type="ECO:0000259" key="6">
    <source>
        <dbReference type="PROSITE" id="PS51352"/>
    </source>
</evidence>
<dbReference type="GO" id="GO:0019153">
    <property type="term" value="F:protein-disulfide reductase (glutathione) activity"/>
    <property type="evidence" value="ECO:0007669"/>
    <property type="project" value="UniProtKB-EC"/>
</dbReference>
<dbReference type="SUPFAM" id="SSF52833">
    <property type="entry name" value="Thioredoxin-like"/>
    <property type="match status" value="1"/>
</dbReference>
<gene>
    <name evidence="7" type="ORF">C7M84_016523</name>
</gene>
<comment type="catalytic activity">
    <reaction evidence="4">
        <text>[protein]-disulfide + 2 glutathione = [protein]-dithiol + glutathione disulfide</text>
        <dbReference type="Rhea" id="RHEA:21064"/>
        <dbReference type="Rhea" id="RHEA-COMP:10593"/>
        <dbReference type="Rhea" id="RHEA-COMP:10594"/>
        <dbReference type="ChEBI" id="CHEBI:29950"/>
        <dbReference type="ChEBI" id="CHEBI:50058"/>
        <dbReference type="ChEBI" id="CHEBI:57925"/>
        <dbReference type="ChEBI" id="CHEBI:58297"/>
        <dbReference type="EC" id="1.8.4.2"/>
    </reaction>
    <physiologicalReaction direction="right-to-left" evidence="4">
        <dbReference type="Rhea" id="RHEA:21066"/>
    </physiologicalReaction>
</comment>
<evidence type="ECO:0000256" key="2">
    <source>
        <dbReference type="ARBA" id="ARBA00016955"/>
    </source>
</evidence>